<dbReference type="Proteomes" id="UP001596514">
    <property type="component" value="Unassembled WGS sequence"/>
</dbReference>
<dbReference type="PANTHER" id="PTHR30146:SF153">
    <property type="entry name" value="LACTOSE OPERON REPRESSOR"/>
    <property type="match status" value="1"/>
</dbReference>
<evidence type="ECO:0000313" key="6">
    <source>
        <dbReference type="Proteomes" id="UP001596514"/>
    </source>
</evidence>
<name>A0ABW2SZ59_9ACTN</name>
<organism evidence="5 6">
    <name type="scientific">Streptosporangium amethystogenes subsp. fukuiense</name>
    <dbReference type="NCBI Taxonomy" id="698418"/>
    <lineage>
        <taxon>Bacteria</taxon>
        <taxon>Bacillati</taxon>
        <taxon>Actinomycetota</taxon>
        <taxon>Actinomycetes</taxon>
        <taxon>Streptosporangiales</taxon>
        <taxon>Streptosporangiaceae</taxon>
        <taxon>Streptosporangium</taxon>
    </lineage>
</organism>
<evidence type="ECO:0000256" key="1">
    <source>
        <dbReference type="ARBA" id="ARBA00023015"/>
    </source>
</evidence>
<evidence type="ECO:0000256" key="2">
    <source>
        <dbReference type="ARBA" id="ARBA00023125"/>
    </source>
</evidence>
<dbReference type="GO" id="GO:0003677">
    <property type="term" value="F:DNA binding"/>
    <property type="evidence" value="ECO:0007669"/>
    <property type="project" value="UniProtKB-KW"/>
</dbReference>
<evidence type="ECO:0000256" key="3">
    <source>
        <dbReference type="ARBA" id="ARBA00023163"/>
    </source>
</evidence>
<dbReference type="InterPro" id="IPR028082">
    <property type="entry name" value="Peripla_BP_I"/>
</dbReference>
<dbReference type="EMBL" id="JBHTEE010000001">
    <property type="protein sequence ID" value="MFC7601490.1"/>
    <property type="molecule type" value="Genomic_DNA"/>
</dbReference>
<reference evidence="6" key="1">
    <citation type="journal article" date="2019" name="Int. J. Syst. Evol. Microbiol.">
        <title>The Global Catalogue of Microorganisms (GCM) 10K type strain sequencing project: providing services to taxonomists for standard genome sequencing and annotation.</title>
        <authorList>
            <consortium name="The Broad Institute Genomics Platform"/>
            <consortium name="The Broad Institute Genome Sequencing Center for Infectious Disease"/>
            <person name="Wu L."/>
            <person name="Ma J."/>
        </authorList>
    </citation>
    <scope>NUCLEOTIDE SEQUENCE [LARGE SCALE GENOMIC DNA]</scope>
    <source>
        <strain evidence="6">JCM 10083</strain>
    </source>
</reference>
<dbReference type="Gene3D" id="3.40.50.2300">
    <property type="match status" value="2"/>
</dbReference>
<dbReference type="SUPFAM" id="SSF53822">
    <property type="entry name" value="Periplasmic binding protein-like I"/>
    <property type="match status" value="1"/>
</dbReference>
<evidence type="ECO:0000259" key="4">
    <source>
        <dbReference type="PROSITE" id="PS50932"/>
    </source>
</evidence>
<dbReference type="Pfam" id="PF00356">
    <property type="entry name" value="LacI"/>
    <property type="match status" value="1"/>
</dbReference>
<evidence type="ECO:0000313" key="5">
    <source>
        <dbReference type="EMBL" id="MFC7601490.1"/>
    </source>
</evidence>
<dbReference type="InterPro" id="IPR000843">
    <property type="entry name" value="HTH_LacI"/>
</dbReference>
<dbReference type="PANTHER" id="PTHR30146">
    <property type="entry name" value="LACI-RELATED TRANSCRIPTIONAL REPRESSOR"/>
    <property type="match status" value="1"/>
</dbReference>
<dbReference type="SMART" id="SM00354">
    <property type="entry name" value="HTH_LACI"/>
    <property type="match status" value="1"/>
</dbReference>
<dbReference type="Pfam" id="PF13377">
    <property type="entry name" value="Peripla_BP_3"/>
    <property type="match status" value="1"/>
</dbReference>
<dbReference type="InterPro" id="IPR010982">
    <property type="entry name" value="Lambda_DNA-bd_dom_sf"/>
</dbReference>
<sequence>MAKRRRVTSIDVAKEAGVSQTTVSYVLNNVPYQTIPAETRQRIYAAVEKLGYTPSAAARTLRLGRSDIVLLLIANMPLGATAIELIEHLTADLEQHGLSVITRIDSGRAVAALGKSLAPAAVISFAPVSEEHRADLRSAGVYVVDVWGDNDDGPNVMARGQFRIGRMQADHLVSQGHTRLGYAAPADHRLGPFLDPRLEGVRRGCAEHGFASPSVRQVALETAAAADAAHAWRAEGVTAVCAFNDEVAIALLAGIRATGLSAPGDLAVIGVDDIPLGQFAEPPLTTINQHMDAIAAELTDAVLDGLRSPSSRRAVPSESATLVIRRSA</sequence>
<keyword evidence="6" id="KW-1185">Reference proteome</keyword>
<feature type="domain" description="HTH lacI-type" evidence="4">
    <location>
        <begin position="7"/>
        <end position="63"/>
    </location>
</feature>
<protein>
    <submittedName>
        <fullName evidence="5">LacI family DNA-binding transcriptional regulator</fullName>
    </submittedName>
</protein>
<gene>
    <name evidence="5" type="ORF">ACFQVD_15455</name>
</gene>
<dbReference type="RefSeq" id="WP_343983676.1">
    <property type="nucleotide sequence ID" value="NZ_BAAAGK010000297.1"/>
</dbReference>
<dbReference type="SUPFAM" id="SSF47413">
    <property type="entry name" value="lambda repressor-like DNA-binding domains"/>
    <property type="match status" value="1"/>
</dbReference>
<dbReference type="InterPro" id="IPR046335">
    <property type="entry name" value="LacI/GalR-like_sensor"/>
</dbReference>
<keyword evidence="3" id="KW-0804">Transcription</keyword>
<dbReference type="CDD" id="cd06267">
    <property type="entry name" value="PBP1_LacI_sugar_binding-like"/>
    <property type="match status" value="1"/>
</dbReference>
<comment type="caution">
    <text evidence="5">The sequence shown here is derived from an EMBL/GenBank/DDBJ whole genome shotgun (WGS) entry which is preliminary data.</text>
</comment>
<proteinExistence type="predicted"/>
<accession>A0ABW2SZ59</accession>
<keyword evidence="2 5" id="KW-0238">DNA-binding</keyword>
<dbReference type="CDD" id="cd01392">
    <property type="entry name" value="HTH_LacI"/>
    <property type="match status" value="1"/>
</dbReference>
<dbReference type="Gene3D" id="1.10.260.40">
    <property type="entry name" value="lambda repressor-like DNA-binding domains"/>
    <property type="match status" value="1"/>
</dbReference>
<dbReference type="PROSITE" id="PS50932">
    <property type="entry name" value="HTH_LACI_2"/>
    <property type="match status" value="1"/>
</dbReference>
<keyword evidence="1" id="KW-0805">Transcription regulation</keyword>